<comment type="similarity">
    <text evidence="2">Belongs to the CPA3 antiporters (TC 2.A.63) subunit E family.</text>
</comment>
<evidence type="ECO:0000256" key="5">
    <source>
        <dbReference type="ARBA" id="ARBA00022989"/>
    </source>
</evidence>
<gene>
    <name evidence="8" type="ORF">JYP50_11490</name>
</gene>
<feature type="transmembrane region" description="Helical" evidence="7">
    <location>
        <begin position="12"/>
        <end position="40"/>
    </location>
</feature>
<evidence type="ECO:0000256" key="6">
    <source>
        <dbReference type="ARBA" id="ARBA00023136"/>
    </source>
</evidence>
<keyword evidence="5 7" id="KW-1133">Transmembrane helix</keyword>
<protein>
    <submittedName>
        <fullName evidence="8">Na+/H+ antiporter subunit E</fullName>
    </submittedName>
</protein>
<comment type="caution">
    <text evidence="8">The sequence shown here is derived from an EMBL/GenBank/DDBJ whole genome shotgun (WGS) entry which is preliminary data.</text>
</comment>
<evidence type="ECO:0000256" key="2">
    <source>
        <dbReference type="ARBA" id="ARBA00006228"/>
    </source>
</evidence>
<dbReference type="GO" id="GO:0008324">
    <property type="term" value="F:monoatomic cation transmembrane transporter activity"/>
    <property type="evidence" value="ECO:0007669"/>
    <property type="project" value="InterPro"/>
</dbReference>
<dbReference type="EMBL" id="JAFKCZ010000007">
    <property type="protein sequence ID" value="MBN7797221.1"/>
    <property type="molecule type" value="Genomic_DNA"/>
</dbReference>
<keyword evidence="9" id="KW-1185">Reference proteome</keyword>
<dbReference type="PANTHER" id="PTHR34584">
    <property type="entry name" value="NA(+)/H(+) ANTIPORTER SUBUNIT E1"/>
    <property type="match status" value="1"/>
</dbReference>
<keyword evidence="6 7" id="KW-0472">Membrane</keyword>
<dbReference type="GO" id="GO:0005886">
    <property type="term" value="C:plasma membrane"/>
    <property type="evidence" value="ECO:0007669"/>
    <property type="project" value="UniProtKB-SubCell"/>
</dbReference>
<evidence type="ECO:0000313" key="9">
    <source>
        <dbReference type="Proteomes" id="UP000664303"/>
    </source>
</evidence>
<dbReference type="AlphaFoldDB" id="A0A939IKD7"/>
<evidence type="ECO:0000256" key="3">
    <source>
        <dbReference type="ARBA" id="ARBA00022475"/>
    </source>
</evidence>
<evidence type="ECO:0000313" key="8">
    <source>
        <dbReference type="EMBL" id="MBN7797221.1"/>
    </source>
</evidence>
<reference evidence="8" key="1">
    <citation type="submission" date="2021-02" db="EMBL/GenBank/DDBJ databases">
        <title>PHA producing bacteria isolated from coastal sediment in Guangdong, Shenzhen.</title>
        <authorList>
            <person name="Zheng W."/>
            <person name="Yu S."/>
            <person name="Huang Y."/>
        </authorList>
    </citation>
    <scope>NUCLEOTIDE SEQUENCE</scope>
    <source>
        <strain evidence="8">TN14-10</strain>
    </source>
</reference>
<dbReference type="RefSeq" id="WP_206560659.1">
    <property type="nucleotide sequence ID" value="NZ_JAFKCZ010000007.1"/>
</dbReference>
<evidence type="ECO:0000256" key="7">
    <source>
        <dbReference type="SAM" id="Phobius"/>
    </source>
</evidence>
<dbReference type="Pfam" id="PF01899">
    <property type="entry name" value="MNHE"/>
    <property type="match status" value="1"/>
</dbReference>
<comment type="subcellular location">
    <subcellularLocation>
        <location evidence="1">Cell membrane</location>
        <topology evidence="1">Multi-pass membrane protein</topology>
    </subcellularLocation>
</comment>
<keyword evidence="4 7" id="KW-0812">Transmembrane</keyword>
<evidence type="ECO:0000256" key="1">
    <source>
        <dbReference type="ARBA" id="ARBA00004651"/>
    </source>
</evidence>
<sequence>MRYSLAMAGFLAIFWLANSGHYSGLLLGLGALSVLVVSWISHRMDVVDHESIPLHLLFKLPRYLLWLVGQIFLSNLDLVRRVWRPGTPIDPVVARVPLPQDSDVCRVVYANSINLTPGTLTIDMEQDSLLIHTLSREGMDALQEGEMARRVTALEQ</sequence>
<organism evidence="8 9">
    <name type="scientific">Parahaliea mediterranea</name>
    <dbReference type="NCBI Taxonomy" id="651086"/>
    <lineage>
        <taxon>Bacteria</taxon>
        <taxon>Pseudomonadati</taxon>
        <taxon>Pseudomonadota</taxon>
        <taxon>Gammaproteobacteria</taxon>
        <taxon>Cellvibrionales</taxon>
        <taxon>Halieaceae</taxon>
        <taxon>Parahaliea</taxon>
    </lineage>
</organism>
<proteinExistence type="inferred from homology"/>
<accession>A0A939IKD7</accession>
<name>A0A939IKD7_9GAMM</name>
<keyword evidence="3" id="KW-1003">Cell membrane</keyword>
<dbReference type="PANTHER" id="PTHR34584:SF1">
    <property type="entry name" value="NA(+)_H(+) ANTIPORTER SUBUNIT E1"/>
    <property type="match status" value="1"/>
</dbReference>
<dbReference type="InterPro" id="IPR002758">
    <property type="entry name" value="Cation_antiport_E"/>
</dbReference>
<dbReference type="Proteomes" id="UP000664303">
    <property type="component" value="Unassembled WGS sequence"/>
</dbReference>
<evidence type="ECO:0000256" key="4">
    <source>
        <dbReference type="ARBA" id="ARBA00022692"/>
    </source>
</evidence>